<sequence length="153" mass="17183">MNNVKLWVSIFVVSFSIYGLSLYVSSQKLLMEGRYIASIQSHSELNGRWRERLEINLRDGQVNSTIAVEGDGLEGVALFSVSGEVTKSEHGVFELVYSTSPLQTTKVLDSHHAASYTALFLEGRSHNTLIYQDANVVLLEGERSYMMLSRVRH</sequence>
<keyword evidence="1" id="KW-1133">Transmembrane helix</keyword>
<accession>A0ABT8BQR5</accession>
<keyword evidence="1" id="KW-0472">Membrane</keyword>
<feature type="transmembrane region" description="Helical" evidence="1">
    <location>
        <begin position="6"/>
        <end position="24"/>
    </location>
</feature>
<dbReference type="EMBL" id="JAUFQC010000001">
    <property type="protein sequence ID" value="MDN3609482.1"/>
    <property type="molecule type" value="Genomic_DNA"/>
</dbReference>
<evidence type="ECO:0000313" key="2">
    <source>
        <dbReference type="EMBL" id="MDN3609482.1"/>
    </source>
</evidence>
<proteinExistence type="predicted"/>
<keyword evidence="1" id="KW-0812">Transmembrane</keyword>
<gene>
    <name evidence="2" type="ORF">QWZ16_07165</name>
</gene>
<protein>
    <submittedName>
        <fullName evidence="2">Uncharacterized protein</fullName>
    </submittedName>
</protein>
<comment type="caution">
    <text evidence="2">The sequence shown here is derived from an EMBL/GenBank/DDBJ whole genome shotgun (WGS) entry which is preliminary data.</text>
</comment>
<dbReference type="RefSeq" id="WP_076587400.1">
    <property type="nucleotide sequence ID" value="NZ_JABEYA020000002.1"/>
</dbReference>
<keyword evidence="3" id="KW-1185">Reference proteome</keyword>
<name>A0ABT8BQR5_9VIBR</name>
<organism evidence="2 3">
    <name type="scientific">Vibrio ostreicida</name>
    <dbReference type="NCBI Taxonomy" id="526588"/>
    <lineage>
        <taxon>Bacteria</taxon>
        <taxon>Pseudomonadati</taxon>
        <taxon>Pseudomonadota</taxon>
        <taxon>Gammaproteobacteria</taxon>
        <taxon>Vibrionales</taxon>
        <taxon>Vibrionaceae</taxon>
        <taxon>Vibrio</taxon>
    </lineage>
</organism>
<reference evidence="3" key="1">
    <citation type="journal article" date="2019" name="Int. J. Syst. Evol. Microbiol.">
        <title>The Global Catalogue of Microorganisms (GCM) 10K type strain sequencing project: providing services to taxonomists for standard genome sequencing and annotation.</title>
        <authorList>
            <consortium name="The Broad Institute Genomics Platform"/>
            <consortium name="The Broad Institute Genome Sequencing Center for Infectious Disease"/>
            <person name="Wu L."/>
            <person name="Ma J."/>
        </authorList>
    </citation>
    <scope>NUCLEOTIDE SEQUENCE [LARGE SCALE GENOMIC DNA]</scope>
    <source>
        <strain evidence="3">CECT 7398</strain>
    </source>
</reference>
<dbReference type="Proteomes" id="UP001238540">
    <property type="component" value="Unassembled WGS sequence"/>
</dbReference>
<evidence type="ECO:0000313" key="3">
    <source>
        <dbReference type="Proteomes" id="UP001238540"/>
    </source>
</evidence>
<evidence type="ECO:0000256" key="1">
    <source>
        <dbReference type="SAM" id="Phobius"/>
    </source>
</evidence>